<sequence>MERHLHYRILLLFVVGLYACVDTYDAHLQLNSNLMVMNGIITDLAEPQTITISRSRPNADSSATTPVTKASVNLIVNGTTTIPLSETQSGTYQLPGDFKGQIGNTYQLRFQTSDGITYESSVETMVAVPPISRAYDQLSTKSATLAVDIGDTTVPASEVYIDYQDPPGQANFYLWRWREYEPQDWCASCLHGRYVVQDVGPVGNGEIKVLGCVNDTAMRSYSLYDYVCRTQCWDILYSTSINVFSDVYTNGKPQFGHKIAFLPIYQRNPALIVIEQLSLSANAYRYYKLFAEQTQNTGTLADSPPAPISGNIKNLANPQENVVGYFSAASVATYRHKITRDNLPFNKFIGLFRGLSHRRPRPESKDERINRGGIFGYTVPSAICIPSRTRTDIPPEGL</sequence>
<name>A0A927B2P0_9BACT</name>
<dbReference type="InterPro" id="IPR025345">
    <property type="entry name" value="DUF4249"/>
</dbReference>
<dbReference type="EMBL" id="JACXAA010000005">
    <property type="protein sequence ID" value="MBD2754231.1"/>
    <property type="molecule type" value="Genomic_DNA"/>
</dbReference>
<accession>A0A927B2P0</accession>
<dbReference type="RefSeq" id="WP_191039872.1">
    <property type="nucleotide sequence ID" value="NZ_JACXAA010000005.1"/>
</dbReference>
<keyword evidence="2" id="KW-1185">Reference proteome</keyword>
<evidence type="ECO:0000313" key="2">
    <source>
        <dbReference type="Proteomes" id="UP000653797"/>
    </source>
</evidence>
<dbReference type="Proteomes" id="UP000653797">
    <property type="component" value="Unassembled WGS sequence"/>
</dbReference>
<dbReference type="Pfam" id="PF14054">
    <property type="entry name" value="DUF4249"/>
    <property type="match status" value="1"/>
</dbReference>
<organism evidence="1 2">
    <name type="scientific">Spirosoma validum</name>
    <dbReference type="NCBI Taxonomy" id="2771355"/>
    <lineage>
        <taxon>Bacteria</taxon>
        <taxon>Pseudomonadati</taxon>
        <taxon>Bacteroidota</taxon>
        <taxon>Cytophagia</taxon>
        <taxon>Cytophagales</taxon>
        <taxon>Cytophagaceae</taxon>
        <taxon>Spirosoma</taxon>
    </lineage>
</organism>
<dbReference type="AlphaFoldDB" id="A0A927B2P0"/>
<comment type="caution">
    <text evidence="1">The sequence shown here is derived from an EMBL/GenBank/DDBJ whole genome shotgun (WGS) entry which is preliminary data.</text>
</comment>
<evidence type="ECO:0000313" key="1">
    <source>
        <dbReference type="EMBL" id="MBD2754231.1"/>
    </source>
</evidence>
<reference evidence="1" key="1">
    <citation type="submission" date="2020-09" db="EMBL/GenBank/DDBJ databases">
        <authorList>
            <person name="Kim M.K."/>
        </authorList>
    </citation>
    <scope>NUCLEOTIDE SEQUENCE</scope>
    <source>
        <strain evidence="1">BT704</strain>
    </source>
</reference>
<gene>
    <name evidence="1" type="ORF">IC230_15085</name>
</gene>
<proteinExistence type="predicted"/>
<dbReference type="PROSITE" id="PS51257">
    <property type="entry name" value="PROKAR_LIPOPROTEIN"/>
    <property type="match status" value="1"/>
</dbReference>
<protein>
    <submittedName>
        <fullName evidence="1">DUF4249 domain-containing protein</fullName>
    </submittedName>
</protein>